<keyword evidence="8 20" id="KW-0418">Kinase</keyword>
<keyword evidence="4" id="KW-0444">Lipid biosynthesis</keyword>
<keyword evidence="9 17" id="KW-0067">ATP-binding</keyword>
<keyword evidence="7 17" id="KW-0547">Nucleotide-binding</keyword>
<evidence type="ECO:0000256" key="14">
    <source>
        <dbReference type="ARBA" id="ARBA00023264"/>
    </source>
</evidence>
<accession>A0A2H0N4F4</accession>
<evidence type="ECO:0000313" key="21">
    <source>
        <dbReference type="Proteomes" id="UP000229782"/>
    </source>
</evidence>
<comment type="subcellular location">
    <subcellularLocation>
        <location evidence="1">Cell membrane</location>
        <topology evidence="1">Multi-pass membrane protein</topology>
    </subcellularLocation>
</comment>
<dbReference type="GO" id="GO:0005524">
    <property type="term" value="F:ATP binding"/>
    <property type="evidence" value="ECO:0007669"/>
    <property type="project" value="UniProtKB-KW"/>
</dbReference>
<keyword evidence="6 19" id="KW-0812">Transmembrane</keyword>
<reference evidence="20 21" key="1">
    <citation type="submission" date="2017-09" db="EMBL/GenBank/DDBJ databases">
        <title>Depth-based differentiation of microbial function through sediment-hosted aquifers and enrichment of novel symbionts in the deep terrestrial subsurface.</title>
        <authorList>
            <person name="Probst A.J."/>
            <person name="Ladd B."/>
            <person name="Jarett J.K."/>
            <person name="Geller-Mcgrath D.E."/>
            <person name="Sieber C.M."/>
            <person name="Emerson J.B."/>
            <person name="Anantharaman K."/>
            <person name="Thomas B.C."/>
            <person name="Malmstrom R."/>
            <person name="Stieglmeier M."/>
            <person name="Klingl A."/>
            <person name="Woyke T."/>
            <person name="Ryan C.M."/>
            <person name="Banfield J.F."/>
        </authorList>
    </citation>
    <scope>NUCLEOTIDE SEQUENCE [LARGE SCALE GENOMIC DNA]</scope>
    <source>
        <strain evidence="20">CG11_big_fil_rev_8_21_14_0_20_43_7</strain>
    </source>
</reference>
<feature type="binding site" evidence="17">
    <location>
        <begin position="90"/>
        <end position="91"/>
    </location>
    <ligand>
        <name>ATP</name>
        <dbReference type="ChEBI" id="CHEBI:30616"/>
    </ligand>
</feature>
<evidence type="ECO:0000256" key="8">
    <source>
        <dbReference type="ARBA" id="ARBA00022777"/>
    </source>
</evidence>
<dbReference type="PANTHER" id="PTHR34299">
    <property type="entry name" value="DIACYLGLYCEROL KINASE"/>
    <property type="match status" value="1"/>
</dbReference>
<keyword evidence="10 19" id="KW-1133">Transmembrane helix</keyword>
<dbReference type="GO" id="GO:0016301">
    <property type="term" value="F:kinase activity"/>
    <property type="evidence" value="ECO:0007669"/>
    <property type="project" value="UniProtKB-KW"/>
</dbReference>
<feature type="binding site" evidence="16">
    <location>
        <position position="51"/>
    </location>
    <ligand>
        <name>substrate</name>
    </ligand>
</feature>
<feature type="binding site" evidence="17">
    <location>
        <position position="24"/>
    </location>
    <ligand>
        <name>ATP</name>
        <dbReference type="ChEBI" id="CHEBI:30616"/>
    </ligand>
</feature>
<dbReference type="EMBL" id="PCWM01000061">
    <property type="protein sequence ID" value="PIR03005.1"/>
    <property type="molecule type" value="Genomic_DNA"/>
</dbReference>
<keyword evidence="11" id="KW-0443">Lipid metabolism</keyword>
<feature type="binding site" evidence="18">
    <location>
        <position position="72"/>
    </location>
    <ligand>
        <name>a divalent metal cation</name>
        <dbReference type="ChEBI" id="CHEBI:60240"/>
    </ligand>
</feature>
<evidence type="ECO:0000256" key="2">
    <source>
        <dbReference type="ARBA" id="ARBA00005967"/>
    </source>
</evidence>
<evidence type="ECO:0000256" key="18">
    <source>
        <dbReference type="PIRSR" id="PIRSR600829-4"/>
    </source>
</evidence>
<organism evidence="20 21">
    <name type="scientific">Candidatus Magasanikbacteria bacterium CG11_big_fil_rev_8_21_14_0_20_43_7</name>
    <dbReference type="NCBI Taxonomy" id="1974654"/>
    <lineage>
        <taxon>Bacteria</taxon>
        <taxon>Candidatus Magasanikiibacteriota</taxon>
    </lineage>
</organism>
<evidence type="ECO:0000313" key="20">
    <source>
        <dbReference type="EMBL" id="PIR03005.1"/>
    </source>
</evidence>
<sequence length="126" mass="14529">MNINRFYVSIMHAVRGITYVFRHEQNFRIQIYVSLAVYALTWVFSLKDSERVVIMLLMILIIVLELVNSAIEKFTDIVKPRLHDHVAIVKDIMAGTVLLSSIGATILGLHIFFPYMIELFGYLVVQ</sequence>
<evidence type="ECO:0000256" key="12">
    <source>
        <dbReference type="ARBA" id="ARBA00023136"/>
    </source>
</evidence>
<evidence type="ECO:0000256" key="7">
    <source>
        <dbReference type="ARBA" id="ARBA00022741"/>
    </source>
</evidence>
<feature type="transmembrane region" description="Helical" evidence="19">
    <location>
        <begin position="92"/>
        <end position="117"/>
    </location>
</feature>
<gene>
    <name evidence="20" type="ORF">COV60_02650</name>
</gene>
<evidence type="ECO:0000256" key="19">
    <source>
        <dbReference type="SAM" id="Phobius"/>
    </source>
</evidence>
<evidence type="ECO:0000256" key="5">
    <source>
        <dbReference type="ARBA" id="ARBA00022679"/>
    </source>
</evidence>
<evidence type="ECO:0000256" key="4">
    <source>
        <dbReference type="ARBA" id="ARBA00022516"/>
    </source>
</evidence>
<evidence type="ECO:0000256" key="13">
    <source>
        <dbReference type="ARBA" id="ARBA00023209"/>
    </source>
</evidence>
<dbReference type="AlphaFoldDB" id="A0A2H0N4F4"/>
<name>A0A2H0N4F4_9BACT</name>
<dbReference type="GO" id="GO:0046872">
    <property type="term" value="F:metal ion binding"/>
    <property type="evidence" value="ECO:0007669"/>
    <property type="project" value="UniProtKB-KW"/>
</dbReference>
<dbReference type="Pfam" id="PF01219">
    <property type="entry name" value="DAGK_prokar"/>
    <property type="match status" value="1"/>
</dbReference>
<feature type="binding site" evidence="17">
    <location>
        <position position="5"/>
    </location>
    <ligand>
        <name>ATP</name>
        <dbReference type="ChEBI" id="CHEBI:30616"/>
    </ligand>
</feature>
<feature type="binding site" evidence="16">
    <location>
        <position position="65"/>
    </location>
    <ligand>
        <name>substrate</name>
    </ligand>
</feature>
<dbReference type="Gene3D" id="1.10.287.3610">
    <property type="match status" value="1"/>
</dbReference>
<feature type="binding site" evidence="18">
    <location>
        <position position="24"/>
    </location>
    <ligand>
        <name>a divalent metal cation</name>
        <dbReference type="ChEBI" id="CHEBI:60240"/>
    </ligand>
</feature>
<comment type="caution">
    <text evidence="20">The sequence shown here is derived from an EMBL/GenBank/DDBJ whole genome shotgun (WGS) entry which is preliminary data.</text>
</comment>
<evidence type="ECO:0000256" key="6">
    <source>
        <dbReference type="ARBA" id="ARBA00022692"/>
    </source>
</evidence>
<feature type="transmembrane region" description="Helical" evidence="19">
    <location>
        <begin position="29"/>
        <end position="46"/>
    </location>
</feature>
<keyword evidence="13" id="KW-0594">Phospholipid biosynthesis</keyword>
<keyword evidence="12 19" id="KW-0472">Membrane</keyword>
<dbReference type="CDD" id="cd14263">
    <property type="entry name" value="DAGK_IM_like"/>
    <property type="match status" value="1"/>
</dbReference>
<evidence type="ECO:0000256" key="1">
    <source>
        <dbReference type="ARBA" id="ARBA00004651"/>
    </source>
</evidence>
<protein>
    <submittedName>
        <fullName evidence="20">Diacylglycerol kinase</fullName>
    </submittedName>
</protein>
<evidence type="ECO:0000256" key="16">
    <source>
        <dbReference type="PIRSR" id="PIRSR600829-2"/>
    </source>
</evidence>
<dbReference type="GO" id="GO:0008654">
    <property type="term" value="P:phospholipid biosynthetic process"/>
    <property type="evidence" value="ECO:0007669"/>
    <property type="project" value="UniProtKB-KW"/>
</dbReference>
<evidence type="ECO:0000256" key="17">
    <source>
        <dbReference type="PIRSR" id="PIRSR600829-3"/>
    </source>
</evidence>
<keyword evidence="5" id="KW-0808">Transferase</keyword>
<feature type="binding site" evidence="17">
    <location>
        <position position="72"/>
    </location>
    <ligand>
        <name>ATP</name>
        <dbReference type="ChEBI" id="CHEBI:30616"/>
    </ligand>
</feature>
<keyword evidence="18" id="KW-0460">Magnesium</keyword>
<keyword evidence="18" id="KW-0479">Metal-binding</keyword>
<evidence type="ECO:0000256" key="9">
    <source>
        <dbReference type="ARBA" id="ARBA00022840"/>
    </source>
</evidence>
<evidence type="ECO:0000256" key="3">
    <source>
        <dbReference type="ARBA" id="ARBA00022475"/>
    </source>
</evidence>
<keyword evidence="3" id="KW-1003">Cell membrane</keyword>
<dbReference type="Proteomes" id="UP000229782">
    <property type="component" value="Unassembled WGS sequence"/>
</dbReference>
<comment type="cofactor">
    <cofactor evidence="18">
        <name>Mg(2+)</name>
        <dbReference type="ChEBI" id="CHEBI:18420"/>
    </cofactor>
    <text evidence="18">Mn(2+), Zn(2+), Cd(2+) and Co(2+) support activity to lesser extents.</text>
</comment>
<feature type="binding site" evidence="16">
    <location>
        <position position="5"/>
    </location>
    <ligand>
        <name>substrate</name>
    </ligand>
</feature>
<keyword evidence="14" id="KW-1208">Phospholipid metabolism</keyword>
<comment type="similarity">
    <text evidence="2">Belongs to the bacterial diacylglycerol kinase family.</text>
</comment>
<dbReference type="InterPro" id="IPR036945">
    <property type="entry name" value="DAGK_sf"/>
</dbReference>
<dbReference type="GO" id="GO:0005886">
    <property type="term" value="C:plasma membrane"/>
    <property type="evidence" value="ECO:0007669"/>
    <property type="project" value="UniProtKB-SubCell"/>
</dbReference>
<evidence type="ECO:0000256" key="10">
    <source>
        <dbReference type="ARBA" id="ARBA00022989"/>
    </source>
</evidence>
<feature type="transmembrane region" description="Helical" evidence="19">
    <location>
        <begin position="52"/>
        <end position="71"/>
    </location>
</feature>
<dbReference type="PANTHER" id="PTHR34299:SF1">
    <property type="entry name" value="DIACYLGLYCEROL KINASE"/>
    <property type="match status" value="1"/>
</dbReference>
<evidence type="ECO:0000256" key="15">
    <source>
        <dbReference type="PIRSR" id="PIRSR600829-1"/>
    </source>
</evidence>
<evidence type="ECO:0000256" key="11">
    <source>
        <dbReference type="ARBA" id="ARBA00023098"/>
    </source>
</evidence>
<feature type="active site" description="Proton acceptor" evidence="15">
    <location>
        <position position="65"/>
    </location>
</feature>
<proteinExistence type="inferred from homology"/>
<dbReference type="InterPro" id="IPR000829">
    <property type="entry name" value="DAGK"/>
</dbReference>